<keyword evidence="3 13" id="KW-0378">Hydrolase</keyword>
<evidence type="ECO:0000256" key="10">
    <source>
        <dbReference type="SAM" id="SignalP"/>
    </source>
</evidence>
<organism evidence="13 14">
    <name type="scientific">Selenomonas ruminis</name>
    <dbReference type="NCBI Taxonomy" id="2593411"/>
    <lineage>
        <taxon>Bacteria</taxon>
        <taxon>Bacillati</taxon>
        <taxon>Bacillota</taxon>
        <taxon>Negativicutes</taxon>
        <taxon>Selenomonadales</taxon>
        <taxon>Selenomonadaceae</taxon>
        <taxon>Selenomonas</taxon>
    </lineage>
</organism>
<dbReference type="PANTHER" id="PTHR11707:SF28">
    <property type="entry name" value="60 KDA LYSOPHOSPHOLIPASE"/>
    <property type="match status" value="1"/>
</dbReference>
<evidence type="ECO:0000256" key="1">
    <source>
        <dbReference type="ARBA" id="ARBA00010518"/>
    </source>
</evidence>
<dbReference type="InterPro" id="IPR004550">
    <property type="entry name" value="AsnASE_II"/>
</dbReference>
<evidence type="ECO:0000256" key="8">
    <source>
        <dbReference type="PROSITE-ProRule" id="PRU10100"/>
    </source>
</evidence>
<keyword evidence="14" id="KW-1185">Reference proteome</keyword>
<dbReference type="SFLD" id="SFLDS00057">
    <property type="entry name" value="Glutaminase/Asparaginase"/>
    <property type="match status" value="1"/>
</dbReference>
<dbReference type="SMART" id="SM00870">
    <property type="entry name" value="Asparaginase"/>
    <property type="match status" value="1"/>
</dbReference>
<evidence type="ECO:0000259" key="12">
    <source>
        <dbReference type="Pfam" id="PF17763"/>
    </source>
</evidence>
<dbReference type="Proteomes" id="UP000323646">
    <property type="component" value="Unassembled WGS sequence"/>
</dbReference>
<dbReference type="InterPro" id="IPR020827">
    <property type="entry name" value="Asparaginase/glutaminase_AS1"/>
</dbReference>
<dbReference type="SUPFAM" id="SSF53774">
    <property type="entry name" value="Glutaminase/Asparaginase"/>
    <property type="match status" value="1"/>
</dbReference>
<dbReference type="GO" id="GO:0004067">
    <property type="term" value="F:asparaginase activity"/>
    <property type="evidence" value="ECO:0007669"/>
    <property type="project" value="UniProtKB-UniRule"/>
</dbReference>
<evidence type="ECO:0000256" key="2">
    <source>
        <dbReference type="ARBA" id="ARBA00012920"/>
    </source>
</evidence>
<protein>
    <recommendedName>
        <fullName evidence="2">asparaginase</fullName>
        <ecNumber evidence="2">3.5.1.1</ecNumber>
    </recommendedName>
</protein>
<dbReference type="Gene3D" id="3.40.50.1170">
    <property type="entry name" value="L-asparaginase, N-terminal domain"/>
    <property type="match status" value="1"/>
</dbReference>
<dbReference type="PIRSF" id="PIRSF500176">
    <property type="entry name" value="L_ASNase"/>
    <property type="match status" value="1"/>
</dbReference>
<feature type="chain" id="PRO_5022996814" description="asparaginase" evidence="10">
    <location>
        <begin position="26"/>
        <end position="355"/>
    </location>
</feature>
<dbReference type="PROSITE" id="PS00917">
    <property type="entry name" value="ASN_GLN_ASE_2"/>
    <property type="match status" value="1"/>
</dbReference>
<dbReference type="PANTHER" id="PTHR11707">
    <property type="entry name" value="L-ASPARAGINASE"/>
    <property type="match status" value="1"/>
</dbReference>
<feature type="active site" description="O-isoaspartyl threonine intermediate" evidence="5">
    <location>
        <position position="39"/>
    </location>
</feature>
<name>A0A5D6W2P6_9FIRM</name>
<dbReference type="Pfam" id="PF00710">
    <property type="entry name" value="Asparaginase"/>
    <property type="match status" value="1"/>
</dbReference>
<feature type="binding site" evidence="6">
    <location>
        <begin position="119"/>
        <end position="120"/>
    </location>
    <ligand>
        <name>substrate</name>
    </ligand>
</feature>
<reference evidence="13 14" key="1">
    <citation type="submission" date="2019-08" db="EMBL/GenBank/DDBJ databases">
        <title>Selenomonas sp. mPRGC5 and Selenomonas sp. mPRGC8 isolated from ruminal fluid of dairy goat (Capra hircus).</title>
        <authorList>
            <person name="Poothong S."/>
            <person name="Nuengjamnong C."/>
            <person name="Tanasupawat S."/>
        </authorList>
    </citation>
    <scope>NUCLEOTIDE SEQUENCE [LARGE SCALE GENOMIC DNA]</scope>
    <source>
        <strain evidence="14">mPRGC5</strain>
    </source>
</reference>
<dbReference type="PIRSF" id="PIRSF001220">
    <property type="entry name" value="L-ASNase_gatD"/>
    <property type="match status" value="1"/>
</dbReference>
<dbReference type="PRINTS" id="PR00139">
    <property type="entry name" value="ASNGLNASE"/>
</dbReference>
<evidence type="ECO:0000313" key="13">
    <source>
        <dbReference type="EMBL" id="TYZ21682.1"/>
    </source>
</evidence>
<feature type="domain" description="Asparaginase/glutaminase C-terminal" evidence="12">
    <location>
        <begin position="244"/>
        <end position="352"/>
    </location>
</feature>
<evidence type="ECO:0000256" key="3">
    <source>
        <dbReference type="ARBA" id="ARBA00022801"/>
    </source>
</evidence>
<dbReference type="OrthoDB" id="9788068at2"/>
<feature type="domain" description="L-asparaginase N-terminal" evidence="11">
    <location>
        <begin position="31"/>
        <end position="222"/>
    </location>
</feature>
<dbReference type="GO" id="GO:0006528">
    <property type="term" value="P:asparagine metabolic process"/>
    <property type="evidence" value="ECO:0007669"/>
    <property type="project" value="InterPro"/>
</dbReference>
<dbReference type="Gene3D" id="3.40.50.40">
    <property type="match status" value="1"/>
</dbReference>
<dbReference type="NCBIfam" id="TIGR00520">
    <property type="entry name" value="asnASE_II"/>
    <property type="match status" value="1"/>
</dbReference>
<evidence type="ECO:0000256" key="6">
    <source>
        <dbReference type="PIRSR" id="PIRSR001220-2"/>
    </source>
</evidence>
<dbReference type="AlphaFoldDB" id="A0A5D6W2P6"/>
<dbReference type="FunFam" id="3.40.50.1170:FF:000001">
    <property type="entry name" value="L-asparaginase 2"/>
    <property type="match status" value="1"/>
</dbReference>
<keyword evidence="10" id="KW-0732">Signal</keyword>
<evidence type="ECO:0000256" key="9">
    <source>
        <dbReference type="RuleBase" id="RU004456"/>
    </source>
</evidence>
<feature type="binding site" evidence="6">
    <location>
        <position position="86"/>
    </location>
    <ligand>
        <name>substrate</name>
    </ligand>
</feature>
<feature type="signal peptide" evidence="10">
    <location>
        <begin position="1"/>
        <end position="25"/>
    </location>
</feature>
<proteinExistence type="inferred from homology"/>
<feature type="active site" evidence="8">
    <location>
        <position position="119"/>
    </location>
</feature>
<sequence>MKMKRPLVAMMLAAMMVSGQGYAGAADKPDVKVLATGGTIAGSAASDTKTTGYKAGALGIDTLLNAVPEAKNYADLSGEQICSIDSKDMTDDIWLKLAKRCNALLSDKKVDGIVITHGTDTLEETAYFLNLTVKSSKPVVITGAMRPATAISADGPMNLLNAVRIAADKKSAGRGVLVALNDQIDAARNVTKTNTTSVNTFQSPLFGSLGVVNDGVPEFYGQTTRLNTVKSEFDVSKLDKLPYVKVIYGTANDDALFVDAAIKAGVKGIVYAGTGNGSVHKDAEKALAKASAAGIVVVRSTRLVSGSVIPAEQSYIDEHFIDGDSLNPQKCRILLQLALTKTHDPKAIQEMFHKY</sequence>
<comment type="caution">
    <text evidence="13">The sequence shown here is derived from an EMBL/GenBank/DDBJ whole genome shotgun (WGS) entry which is preliminary data.</text>
</comment>
<dbReference type="EC" id="3.5.1.1" evidence="2"/>
<feature type="active site" evidence="7">
    <location>
        <position position="39"/>
    </location>
</feature>
<dbReference type="InterPro" id="IPR006034">
    <property type="entry name" value="Asparaginase/glutaminase-like"/>
</dbReference>
<accession>A0A5D6W2P6</accession>
<dbReference type="InterPro" id="IPR037152">
    <property type="entry name" value="L-asparaginase_N_sf"/>
</dbReference>
<dbReference type="EMBL" id="VTOY01000008">
    <property type="protein sequence ID" value="TYZ21682.1"/>
    <property type="molecule type" value="Genomic_DNA"/>
</dbReference>
<evidence type="ECO:0000259" key="11">
    <source>
        <dbReference type="Pfam" id="PF00710"/>
    </source>
</evidence>
<dbReference type="InterPro" id="IPR036152">
    <property type="entry name" value="Asp/glu_Ase-like_sf"/>
</dbReference>
<dbReference type="InterPro" id="IPR027474">
    <property type="entry name" value="L-asparaginase_N"/>
</dbReference>
<dbReference type="PROSITE" id="PS51732">
    <property type="entry name" value="ASN_GLN_ASE_3"/>
    <property type="match status" value="1"/>
</dbReference>
<dbReference type="InterPro" id="IPR027473">
    <property type="entry name" value="L-asparaginase_C"/>
</dbReference>
<evidence type="ECO:0000256" key="4">
    <source>
        <dbReference type="ARBA" id="ARBA00049366"/>
    </source>
</evidence>
<dbReference type="RefSeq" id="WP_149171809.1">
    <property type="nucleotide sequence ID" value="NZ_VTOY01000008.1"/>
</dbReference>
<comment type="similarity">
    <text evidence="1 9">Belongs to the asparaginase 1 family.</text>
</comment>
<dbReference type="PROSITE" id="PS00144">
    <property type="entry name" value="ASN_GLN_ASE_1"/>
    <property type="match status" value="1"/>
</dbReference>
<evidence type="ECO:0000256" key="7">
    <source>
        <dbReference type="PROSITE-ProRule" id="PRU10099"/>
    </source>
</evidence>
<evidence type="ECO:0000313" key="14">
    <source>
        <dbReference type="Proteomes" id="UP000323646"/>
    </source>
</evidence>
<comment type="catalytic activity">
    <reaction evidence="4">
        <text>L-asparagine + H2O = L-aspartate + NH4(+)</text>
        <dbReference type="Rhea" id="RHEA:21016"/>
        <dbReference type="ChEBI" id="CHEBI:15377"/>
        <dbReference type="ChEBI" id="CHEBI:28938"/>
        <dbReference type="ChEBI" id="CHEBI:29991"/>
        <dbReference type="ChEBI" id="CHEBI:58048"/>
        <dbReference type="EC" id="3.5.1.1"/>
    </reaction>
</comment>
<dbReference type="InterPro" id="IPR040919">
    <property type="entry name" value="Asparaginase_C"/>
</dbReference>
<gene>
    <name evidence="13" type="ORF">FZ040_09795</name>
</gene>
<dbReference type="InterPro" id="IPR027475">
    <property type="entry name" value="Asparaginase/glutaminase_AS2"/>
</dbReference>
<evidence type="ECO:0000256" key="5">
    <source>
        <dbReference type="PIRSR" id="PIRSR001220-1"/>
    </source>
</evidence>
<dbReference type="CDD" id="cd08964">
    <property type="entry name" value="L-asparaginase_II"/>
    <property type="match status" value="1"/>
</dbReference>
<dbReference type="Pfam" id="PF17763">
    <property type="entry name" value="Asparaginase_C"/>
    <property type="match status" value="1"/>
</dbReference>